<protein>
    <submittedName>
        <fullName evidence="1">Uncharacterized protein</fullName>
    </submittedName>
</protein>
<accession>A0A0F9MAN0</accession>
<dbReference type="EMBL" id="LAZR01005888">
    <property type="protein sequence ID" value="KKM96396.1"/>
    <property type="molecule type" value="Genomic_DNA"/>
</dbReference>
<organism evidence="1">
    <name type="scientific">marine sediment metagenome</name>
    <dbReference type="NCBI Taxonomy" id="412755"/>
    <lineage>
        <taxon>unclassified sequences</taxon>
        <taxon>metagenomes</taxon>
        <taxon>ecological metagenomes</taxon>
    </lineage>
</organism>
<comment type="caution">
    <text evidence="1">The sequence shown here is derived from an EMBL/GenBank/DDBJ whole genome shotgun (WGS) entry which is preliminary data.</text>
</comment>
<name>A0A0F9MAN0_9ZZZZ</name>
<proteinExistence type="predicted"/>
<sequence length="197" mass="21414">MGWDQEISRQDVQGLLLDLLGVDPNELLRQVIEQKLAGLGLSYEVEEDPAREEGDGMVHSFHPRKITFSDGRVFVETITESVRSDDWGSDHYGFVEAGKPYKILHVDYNDNGEGDEPKVTEEIIPGSDGNVTSLDEIREKGNALTPGMGDEISDFFDSQGITSFEFAPAEECGGGLCAACGDADGPSKVCDCPNCHV</sequence>
<reference evidence="1" key="1">
    <citation type="journal article" date="2015" name="Nature">
        <title>Complex archaea that bridge the gap between prokaryotes and eukaryotes.</title>
        <authorList>
            <person name="Spang A."/>
            <person name="Saw J.H."/>
            <person name="Jorgensen S.L."/>
            <person name="Zaremba-Niedzwiedzka K."/>
            <person name="Martijn J."/>
            <person name="Lind A.E."/>
            <person name="van Eijk R."/>
            <person name="Schleper C."/>
            <person name="Guy L."/>
            <person name="Ettema T.J."/>
        </authorList>
    </citation>
    <scope>NUCLEOTIDE SEQUENCE</scope>
</reference>
<evidence type="ECO:0000313" key="1">
    <source>
        <dbReference type="EMBL" id="KKM96396.1"/>
    </source>
</evidence>
<gene>
    <name evidence="1" type="ORF">LCGC14_1178660</name>
</gene>
<dbReference type="AlphaFoldDB" id="A0A0F9MAN0"/>